<keyword evidence="2" id="KW-1185">Reference proteome</keyword>
<accession>A0ABT6J2R1</accession>
<reference evidence="1 2" key="1">
    <citation type="submission" date="2023-03" db="EMBL/GenBank/DDBJ databases">
        <title>Bacterial isolates from washroom surfaces on a university campus.</title>
        <authorList>
            <person name="Holman D.B."/>
            <person name="Gzyl K.E."/>
            <person name="Taheri A.E."/>
        </authorList>
    </citation>
    <scope>NUCLEOTIDE SEQUENCE [LARGE SCALE GENOMIC DNA]</scope>
    <source>
        <strain evidence="1 2">RD01</strain>
    </source>
</reference>
<organism evidence="1 2">
    <name type="scientific">Staphylococcus cohnii</name>
    <dbReference type="NCBI Taxonomy" id="29382"/>
    <lineage>
        <taxon>Bacteria</taxon>
        <taxon>Bacillati</taxon>
        <taxon>Bacillota</taxon>
        <taxon>Bacilli</taxon>
        <taxon>Bacillales</taxon>
        <taxon>Staphylococcaceae</taxon>
        <taxon>Staphylococcus</taxon>
        <taxon>Staphylococcus cohnii species complex</taxon>
    </lineage>
</organism>
<proteinExistence type="predicted"/>
<name>A0ABT6J2R1_9STAP</name>
<comment type="caution">
    <text evidence="1">The sequence shown here is derived from an EMBL/GenBank/DDBJ whole genome shotgun (WGS) entry which is preliminary data.</text>
</comment>
<gene>
    <name evidence="1" type="ORF">P5X59_10895</name>
</gene>
<sequence length="60" mass="6481">MPTNLSNMHLNDASFKDLIKVGELAKDPNDTFSNLSDEFTAEDIAQAILAVNELSGGKTK</sequence>
<protein>
    <submittedName>
        <fullName evidence="1">Uncharacterized protein</fullName>
    </submittedName>
</protein>
<evidence type="ECO:0000313" key="1">
    <source>
        <dbReference type="EMBL" id="MDH5158815.1"/>
    </source>
</evidence>
<dbReference type="Gene3D" id="1.20.1090.10">
    <property type="entry name" value="Dehydroquinate synthase-like - alpha domain"/>
    <property type="match status" value="1"/>
</dbReference>
<dbReference type="Proteomes" id="UP001159200">
    <property type="component" value="Unassembled WGS sequence"/>
</dbReference>
<dbReference type="EMBL" id="JAROYR010000018">
    <property type="protein sequence ID" value="MDH5158815.1"/>
    <property type="molecule type" value="Genomic_DNA"/>
</dbReference>
<evidence type="ECO:0000313" key="2">
    <source>
        <dbReference type="Proteomes" id="UP001159200"/>
    </source>
</evidence>
<dbReference type="RefSeq" id="WP_175268020.1">
    <property type="nucleotide sequence ID" value="NZ_JAROYJ010000013.1"/>
</dbReference>